<feature type="domain" description="Kinesin motor" evidence="8">
    <location>
        <begin position="1"/>
        <end position="127"/>
    </location>
</feature>
<evidence type="ECO:0000256" key="3">
    <source>
        <dbReference type="ARBA" id="ARBA00022741"/>
    </source>
</evidence>
<evidence type="ECO:0000256" key="2">
    <source>
        <dbReference type="ARBA" id="ARBA00022490"/>
    </source>
</evidence>
<evidence type="ECO:0000256" key="4">
    <source>
        <dbReference type="ARBA" id="ARBA00022840"/>
    </source>
</evidence>
<keyword evidence="4" id="KW-0067">ATP-binding</keyword>
<keyword evidence="10" id="KW-1185">Reference proteome</keyword>
<keyword evidence="3" id="KW-0547">Nucleotide-binding</keyword>
<dbReference type="GO" id="GO:0008017">
    <property type="term" value="F:microtubule binding"/>
    <property type="evidence" value="ECO:0007669"/>
    <property type="project" value="InterPro"/>
</dbReference>
<dbReference type="InterPro" id="IPR027640">
    <property type="entry name" value="Kinesin-like_fam"/>
</dbReference>
<dbReference type="GO" id="GO:0005524">
    <property type="term" value="F:ATP binding"/>
    <property type="evidence" value="ECO:0007669"/>
    <property type="project" value="UniProtKB-KW"/>
</dbReference>
<protein>
    <recommendedName>
        <fullName evidence="8">Kinesin motor domain-containing protein</fullName>
    </recommendedName>
</protein>
<dbReference type="PANTHER" id="PTHR47968">
    <property type="entry name" value="CENTROMERE PROTEIN E"/>
    <property type="match status" value="1"/>
</dbReference>
<evidence type="ECO:0000256" key="6">
    <source>
        <dbReference type="PROSITE-ProRule" id="PRU00283"/>
    </source>
</evidence>
<dbReference type="PROSITE" id="PS50067">
    <property type="entry name" value="KINESIN_MOTOR_2"/>
    <property type="match status" value="1"/>
</dbReference>
<dbReference type="InterPro" id="IPR036961">
    <property type="entry name" value="Kinesin_motor_dom_sf"/>
</dbReference>
<dbReference type="EMBL" id="CABDUW010001446">
    <property type="protein sequence ID" value="VTJ81614.1"/>
    <property type="molecule type" value="Genomic_DNA"/>
</dbReference>
<comment type="caution">
    <text evidence="9">The sequence shown here is derived from an EMBL/GenBank/DDBJ whole genome shotgun (WGS) entry which is preliminary data.</text>
</comment>
<keyword evidence="2" id="KW-0963">Cytoplasm</keyword>
<dbReference type="InterPro" id="IPR019821">
    <property type="entry name" value="Kinesin_motor_CS"/>
</dbReference>
<dbReference type="SMART" id="SM00129">
    <property type="entry name" value="KISc"/>
    <property type="match status" value="1"/>
</dbReference>
<accession>A0A5E4CIC8</accession>
<dbReference type="SUPFAM" id="SSF52540">
    <property type="entry name" value="P-loop containing nucleoside triphosphate hydrolases"/>
    <property type="match status" value="1"/>
</dbReference>
<comment type="subcellular location">
    <subcellularLocation>
        <location evidence="1">Cytoplasm</location>
        <location evidence="1">Cytoskeleton</location>
    </subcellularLocation>
</comment>
<evidence type="ECO:0000256" key="5">
    <source>
        <dbReference type="ARBA" id="ARBA00023212"/>
    </source>
</evidence>
<dbReference type="GO" id="GO:0005856">
    <property type="term" value="C:cytoskeleton"/>
    <property type="evidence" value="ECO:0007669"/>
    <property type="project" value="UniProtKB-SubCell"/>
</dbReference>
<gene>
    <name evidence="9" type="ORF">MONAX_5E022772</name>
</gene>
<dbReference type="PANTHER" id="PTHR47968:SF72">
    <property type="entry name" value="KINESIN-LIKE PROTEIN KIF19"/>
    <property type="match status" value="1"/>
</dbReference>
<feature type="region of interest" description="Disordered" evidence="7">
    <location>
        <begin position="1"/>
        <end position="25"/>
    </location>
</feature>
<dbReference type="AlphaFoldDB" id="A0A5E4CIC8"/>
<dbReference type="InterPro" id="IPR001752">
    <property type="entry name" value="Kinesin_motor_dom"/>
</dbReference>
<evidence type="ECO:0000313" key="9">
    <source>
        <dbReference type="EMBL" id="VTJ81614.1"/>
    </source>
</evidence>
<dbReference type="Proteomes" id="UP000335636">
    <property type="component" value="Unassembled WGS sequence"/>
</dbReference>
<evidence type="ECO:0000313" key="10">
    <source>
        <dbReference type="Proteomes" id="UP000335636"/>
    </source>
</evidence>
<sequence>MQLLMKGNRQRTQEPTAANQTSSRSHAVLQVAVRQRSRVKNLLQEVRQGRLFMIDLAGSERASQTRNRGQRMKEGAHINRSLLALGNCINALSDRGSNKYVNYRDSKLTRLLKVTAAQPRRGHQGNK</sequence>
<feature type="compositionally biased region" description="Polar residues" evidence="7">
    <location>
        <begin position="13"/>
        <end position="25"/>
    </location>
</feature>
<organism evidence="9 10">
    <name type="scientific">Marmota monax</name>
    <name type="common">Woodchuck</name>
    <dbReference type="NCBI Taxonomy" id="9995"/>
    <lineage>
        <taxon>Eukaryota</taxon>
        <taxon>Metazoa</taxon>
        <taxon>Chordata</taxon>
        <taxon>Craniata</taxon>
        <taxon>Vertebrata</taxon>
        <taxon>Euteleostomi</taxon>
        <taxon>Mammalia</taxon>
        <taxon>Eutheria</taxon>
        <taxon>Euarchontoglires</taxon>
        <taxon>Glires</taxon>
        <taxon>Rodentia</taxon>
        <taxon>Sciuromorpha</taxon>
        <taxon>Sciuridae</taxon>
        <taxon>Xerinae</taxon>
        <taxon>Marmotini</taxon>
        <taxon>Marmota</taxon>
    </lineage>
</organism>
<name>A0A5E4CIC8_MARMO</name>
<dbReference type="Pfam" id="PF00225">
    <property type="entry name" value="Kinesin"/>
    <property type="match status" value="1"/>
</dbReference>
<dbReference type="PROSITE" id="PS00411">
    <property type="entry name" value="KINESIN_MOTOR_1"/>
    <property type="match status" value="1"/>
</dbReference>
<dbReference type="GO" id="GO:0003777">
    <property type="term" value="F:microtubule motor activity"/>
    <property type="evidence" value="ECO:0007669"/>
    <property type="project" value="InterPro"/>
</dbReference>
<proteinExistence type="inferred from homology"/>
<evidence type="ECO:0000256" key="1">
    <source>
        <dbReference type="ARBA" id="ARBA00004245"/>
    </source>
</evidence>
<comment type="similarity">
    <text evidence="6">Belongs to the TRAFAC class myosin-kinesin ATPase superfamily. Kinesin family.</text>
</comment>
<dbReference type="PRINTS" id="PR00380">
    <property type="entry name" value="KINESINHEAVY"/>
</dbReference>
<evidence type="ECO:0000259" key="8">
    <source>
        <dbReference type="PROSITE" id="PS50067"/>
    </source>
</evidence>
<keyword evidence="5" id="KW-0206">Cytoskeleton</keyword>
<evidence type="ECO:0000256" key="7">
    <source>
        <dbReference type="SAM" id="MobiDB-lite"/>
    </source>
</evidence>
<dbReference type="InterPro" id="IPR027417">
    <property type="entry name" value="P-loop_NTPase"/>
</dbReference>
<reference evidence="9" key="1">
    <citation type="submission" date="2019-04" db="EMBL/GenBank/DDBJ databases">
        <authorList>
            <person name="Alioto T."/>
            <person name="Alioto T."/>
        </authorList>
    </citation>
    <scope>NUCLEOTIDE SEQUENCE [LARGE SCALE GENOMIC DNA]</scope>
</reference>
<comment type="caution">
    <text evidence="6">Lacks conserved residue(s) required for the propagation of feature annotation.</text>
</comment>
<dbReference type="GO" id="GO:0007018">
    <property type="term" value="P:microtubule-based movement"/>
    <property type="evidence" value="ECO:0007669"/>
    <property type="project" value="InterPro"/>
</dbReference>
<dbReference type="Gene3D" id="3.40.850.10">
    <property type="entry name" value="Kinesin motor domain"/>
    <property type="match status" value="1"/>
</dbReference>